<feature type="transmembrane region" description="Helical" evidence="1">
    <location>
        <begin position="89"/>
        <end position="107"/>
    </location>
</feature>
<protein>
    <submittedName>
        <fullName evidence="2">Uncharacterized protein</fullName>
    </submittedName>
</protein>
<keyword evidence="1" id="KW-1133">Transmembrane helix</keyword>
<name>A0A1F5WZI5_9BACT</name>
<evidence type="ECO:0000313" key="2">
    <source>
        <dbReference type="EMBL" id="OGF81058.1"/>
    </source>
</evidence>
<sequence length="226" mass="27242">MKTNKENLAARIRRRTQDKIFLHSMTVLSMAFIYCFGWRPLWLYGHEPTQLWNWRWQIDTVSHYLFGIGFCWILIYGDRLSTEPARKWTMNIIGKCALIGVFWEFAVEMPFDIWLRPWLENIFLPYLAETRQIYWPLPEMMQKGNIDTDMDLLVTVLGAISGLMLWKYVWKPIYALIHPSHAREEYYDELSELYDYSRKRTVAILKNFREARREEVHEKKDSKTDS</sequence>
<evidence type="ECO:0000313" key="3">
    <source>
        <dbReference type="Proteomes" id="UP000178114"/>
    </source>
</evidence>
<proteinExistence type="predicted"/>
<dbReference type="AlphaFoldDB" id="A0A1F5WZI5"/>
<comment type="caution">
    <text evidence="2">The sequence shown here is derived from an EMBL/GenBank/DDBJ whole genome shotgun (WGS) entry which is preliminary data.</text>
</comment>
<feature type="transmembrane region" description="Helical" evidence="1">
    <location>
        <begin position="152"/>
        <end position="170"/>
    </location>
</feature>
<dbReference type="Proteomes" id="UP000178114">
    <property type="component" value="Unassembled WGS sequence"/>
</dbReference>
<keyword evidence="1" id="KW-0812">Transmembrane</keyword>
<evidence type="ECO:0000256" key="1">
    <source>
        <dbReference type="SAM" id="Phobius"/>
    </source>
</evidence>
<gene>
    <name evidence="2" type="ORF">A2930_03320</name>
</gene>
<feature type="transmembrane region" description="Helical" evidence="1">
    <location>
        <begin position="61"/>
        <end position="77"/>
    </location>
</feature>
<dbReference type="EMBL" id="MFID01000019">
    <property type="protein sequence ID" value="OGF81058.1"/>
    <property type="molecule type" value="Genomic_DNA"/>
</dbReference>
<feature type="transmembrane region" description="Helical" evidence="1">
    <location>
        <begin position="20"/>
        <end position="41"/>
    </location>
</feature>
<dbReference type="STRING" id="1798351.A2930_03320"/>
<accession>A0A1F5WZI5</accession>
<keyword evidence="1" id="KW-0472">Membrane</keyword>
<reference evidence="2 3" key="1">
    <citation type="journal article" date="2016" name="Nat. Commun.">
        <title>Thousands of microbial genomes shed light on interconnected biogeochemical processes in an aquifer system.</title>
        <authorList>
            <person name="Anantharaman K."/>
            <person name="Brown C.T."/>
            <person name="Hug L.A."/>
            <person name="Sharon I."/>
            <person name="Castelle C.J."/>
            <person name="Probst A.J."/>
            <person name="Thomas B.C."/>
            <person name="Singh A."/>
            <person name="Wilkins M.J."/>
            <person name="Karaoz U."/>
            <person name="Brodie E.L."/>
            <person name="Williams K.H."/>
            <person name="Hubbard S.S."/>
            <person name="Banfield J.F."/>
        </authorList>
    </citation>
    <scope>NUCLEOTIDE SEQUENCE [LARGE SCALE GENOMIC DNA]</scope>
</reference>
<organism evidence="2 3">
    <name type="scientific">Candidatus Giovannonibacteria bacterium RIFCSPLOWO2_01_FULL_45_34</name>
    <dbReference type="NCBI Taxonomy" id="1798351"/>
    <lineage>
        <taxon>Bacteria</taxon>
        <taxon>Candidatus Giovannoniibacteriota</taxon>
    </lineage>
</organism>